<protein>
    <submittedName>
        <fullName evidence="8">Arabinose efflux permease family protein</fullName>
    </submittedName>
</protein>
<feature type="transmembrane region" description="Helical" evidence="6">
    <location>
        <begin position="21"/>
        <end position="41"/>
    </location>
</feature>
<dbReference type="InterPro" id="IPR011701">
    <property type="entry name" value="MFS"/>
</dbReference>
<feature type="transmembrane region" description="Helical" evidence="6">
    <location>
        <begin position="373"/>
        <end position="395"/>
    </location>
</feature>
<feature type="transmembrane region" description="Helical" evidence="6">
    <location>
        <begin position="228"/>
        <end position="249"/>
    </location>
</feature>
<evidence type="ECO:0000259" key="7">
    <source>
        <dbReference type="PROSITE" id="PS50850"/>
    </source>
</evidence>
<keyword evidence="4 6" id="KW-0472">Membrane</keyword>
<name>A0AAC9LFT0_9PSEU</name>
<dbReference type="EMBL" id="CP016076">
    <property type="protein sequence ID" value="APU16571.1"/>
    <property type="molecule type" value="Genomic_DNA"/>
</dbReference>
<feature type="transmembrane region" description="Helical" evidence="6">
    <location>
        <begin position="113"/>
        <end position="136"/>
    </location>
</feature>
<keyword evidence="9" id="KW-1185">Reference proteome</keyword>
<feature type="transmembrane region" description="Helical" evidence="6">
    <location>
        <begin position="255"/>
        <end position="275"/>
    </location>
</feature>
<evidence type="ECO:0000313" key="8">
    <source>
        <dbReference type="EMBL" id="APU16571.1"/>
    </source>
</evidence>
<evidence type="ECO:0000256" key="2">
    <source>
        <dbReference type="ARBA" id="ARBA00022692"/>
    </source>
</evidence>
<gene>
    <name evidence="8" type="ORF">UA74_22765</name>
</gene>
<evidence type="ECO:0000313" key="9">
    <source>
        <dbReference type="Proteomes" id="UP000185511"/>
    </source>
</evidence>
<dbReference type="Proteomes" id="UP000185511">
    <property type="component" value="Chromosome"/>
</dbReference>
<organism evidence="8 9">
    <name type="scientific">Actinoalloteichus fjordicus</name>
    <dbReference type="NCBI Taxonomy" id="1612552"/>
    <lineage>
        <taxon>Bacteria</taxon>
        <taxon>Bacillati</taxon>
        <taxon>Actinomycetota</taxon>
        <taxon>Actinomycetes</taxon>
        <taxon>Pseudonocardiales</taxon>
        <taxon>Pseudonocardiaceae</taxon>
        <taxon>Actinoalloteichus</taxon>
    </lineage>
</organism>
<dbReference type="GO" id="GO:0005886">
    <property type="term" value="C:plasma membrane"/>
    <property type="evidence" value="ECO:0007669"/>
    <property type="project" value="UniProtKB-SubCell"/>
</dbReference>
<dbReference type="GO" id="GO:0022857">
    <property type="term" value="F:transmembrane transporter activity"/>
    <property type="evidence" value="ECO:0007669"/>
    <property type="project" value="InterPro"/>
</dbReference>
<dbReference type="PANTHER" id="PTHR42910">
    <property type="entry name" value="TRANSPORTER SCO4007-RELATED"/>
    <property type="match status" value="1"/>
</dbReference>
<feature type="transmembrane region" description="Helical" evidence="6">
    <location>
        <begin position="61"/>
        <end position="81"/>
    </location>
</feature>
<dbReference type="InterPro" id="IPR036259">
    <property type="entry name" value="MFS_trans_sf"/>
</dbReference>
<evidence type="ECO:0000256" key="6">
    <source>
        <dbReference type="SAM" id="Phobius"/>
    </source>
</evidence>
<dbReference type="InterPro" id="IPR020846">
    <property type="entry name" value="MFS_dom"/>
</dbReference>
<feature type="domain" description="Major facilitator superfamily (MFS) profile" evidence="7">
    <location>
        <begin position="20"/>
        <end position="399"/>
    </location>
</feature>
<dbReference type="PANTHER" id="PTHR42910:SF1">
    <property type="entry name" value="MAJOR FACILITATOR SUPERFAMILY (MFS) PROFILE DOMAIN-CONTAINING PROTEIN"/>
    <property type="match status" value="1"/>
</dbReference>
<keyword evidence="2 6" id="KW-0812">Transmembrane</keyword>
<dbReference type="Pfam" id="PF07690">
    <property type="entry name" value="MFS_1"/>
    <property type="match status" value="1"/>
</dbReference>
<evidence type="ECO:0000256" key="1">
    <source>
        <dbReference type="ARBA" id="ARBA00004651"/>
    </source>
</evidence>
<dbReference type="SUPFAM" id="SSF103473">
    <property type="entry name" value="MFS general substrate transporter"/>
    <property type="match status" value="1"/>
</dbReference>
<feature type="region of interest" description="Disordered" evidence="5">
    <location>
        <begin position="406"/>
        <end position="452"/>
    </location>
</feature>
<dbReference type="Gene3D" id="1.20.1250.20">
    <property type="entry name" value="MFS general substrate transporter like domains"/>
    <property type="match status" value="1"/>
</dbReference>
<accession>A0AAC9LFT0</accession>
<dbReference type="KEGG" id="acad:UA74_22765"/>
<feature type="transmembrane region" description="Helical" evidence="6">
    <location>
        <begin position="173"/>
        <end position="191"/>
    </location>
</feature>
<dbReference type="PROSITE" id="PS50850">
    <property type="entry name" value="MFS"/>
    <property type="match status" value="1"/>
</dbReference>
<evidence type="ECO:0000256" key="4">
    <source>
        <dbReference type="ARBA" id="ARBA00023136"/>
    </source>
</evidence>
<evidence type="ECO:0000256" key="3">
    <source>
        <dbReference type="ARBA" id="ARBA00022989"/>
    </source>
</evidence>
<feature type="transmembrane region" description="Helical" evidence="6">
    <location>
        <begin position="287"/>
        <end position="305"/>
    </location>
</feature>
<sequence>MADERRASPPGPGVTTGAPPIPMLWLLTVICGVTVGNLYYLQPLLDTIGREFDAGVSQAGSSLSAMHVGYALGLLLLLPLADVLRRRRLVVVLTVLTAAGLVVMTLAPGLTVLTVAATAVGVTTVLVQVLVAYLAVLSGDRRGRVVGTLMTGMLTGVLLSRTVSGLLADLAGWRSVFAVAAVLMLLSGLALHRALPDRPADSAVPYLRLLGSIRELVTSEPVLRRRSLYGALCYGAFNAIWTSSAFLTAGPPYNWSETGIGLLGLAGLGGVLAAARVGRLADRGLQAPATISLLVLTLASFGLVYAGGFHVVPLVLGIVLMDFGIQGVHLLNQSEVYRLAAQAPARLTTVYMTSYFIGGSAGTALGALSYQHWGWIGACAVAAGMIAVAVAVWLVDRFRSAGDRRAAARPDAVPQAGPAATARAASPAPGSSATATAPTNRRLPDAGAVGLH</sequence>
<reference evidence="9" key="1">
    <citation type="submission" date="2016-06" db="EMBL/GenBank/DDBJ databases">
        <title>Complete genome sequence of Actinoalloteichus fjordicus DSM 46855 (=ADI127-17), type strain of the new species Actinoalloteichus fjordicus.</title>
        <authorList>
            <person name="Ruckert C."/>
            <person name="Nouioui I."/>
            <person name="Willmese J."/>
            <person name="van Wezel G."/>
            <person name="Klenk H.-P."/>
            <person name="Kalinowski J."/>
            <person name="Zotchev S.B."/>
        </authorList>
    </citation>
    <scope>NUCLEOTIDE SEQUENCE [LARGE SCALE GENOMIC DNA]</scope>
    <source>
        <strain evidence="9">ADI127-7</strain>
    </source>
</reference>
<dbReference type="CDD" id="cd17324">
    <property type="entry name" value="MFS_NepI_like"/>
    <property type="match status" value="1"/>
</dbReference>
<keyword evidence="3 6" id="KW-1133">Transmembrane helix</keyword>
<proteinExistence type="predicted"/>
<dbReference type="RefSeq" id="WP_232237377.1">
    <property type="nucleotide sequence ID" value="NZ_CP016076.1"/>
</dbReference>
<feature type="compositionally biased region" description="Low complexity" evidence="5">
    <location>
        <begin position="409"/>
        <end position="439"/>
    </location>
</feature>
<dbReference type="AlphaFoldDB" id="A0AAC9LFT0"/>
<feature type="transmembrane region" description="Helical" evidence="6">
    <location>
        <begin position="88"/>
        <end position="107"/>
    </location>
</feature>
<feature type="transmembrane region" description="Helical" evidence="6">
    <location>
        <begin position="148"/>
        <end position="167"/>
    </location>
</feature>
<evidence type="ECO:0000256" key="5">
    <source>
        <dbReference type="SAM" id="MobiDB-lite"/>
    </source>
</evidence>
<comment type="subcellular location">
    <subcellularLocation>
        <location evidence="1">Cell membrane</location>
        <topology evidence="1">Multi-pass membrane protein</topology>
    </subcellularLocation>
</comment>